<dbReference type="InterPro" id="IPR009061">
    <property type="entry name" value="DNA-bd_dom_put_sf"/>
</dbReference>
<feature type="domain" description="HTH merR-type" evidence="4">
    <location>
        <begin position="2"/>
        <end position="70"/>
    </location>
</feature>
<evidence type="ECO:0000256" key="2">
    <source>
        <dbReference type="ARBA" id="ARBA00023125"/>
    </source>
</evidence>
<dbReference type="PROSITE" id="PS50937">
    <property type="entry name" value="HTH_MERR_2"/>
    <property type="match status" value="1"/>
</dbReference>
<dbReference type="EMBL" id="FNGW01000001">
    <property type="protein sequence ID" value="SDL19967.1"/>
    <property type="molecule type" value="Genomic_DNA"/>
</dbReference>
<dbReference type="CDD" id="cd00592">
    <property type="entry name" value="HTH_MerR-like"/>
    <property type="match status" value="1"/>
</dbReference>
<dbReference type="RefSeq" id="WP_242872350.1">
    <property type="nucleotide sequence ID" value="NZ_FNGW01000001.1"/>
</dbReference>
<accession>A0A1G9I3Z5</accession>
<gene>
    <name evidence="5" type="ORF">SAMN04515677_10198</name>
</gene>
<proteinExistence type="predicted"/>
<dbReference type="InterPro" id="IPR047057">
    <property type="entry name" value="MerR_fam"/>
</dbReference>
<dbReference type="PANTHER" id="PTHR30204">
    <property type="entry name" value="REDOX-CYCLING DRUG-SENSING TRANSCRIPTIONAL ACTIVATOR SOXR"/>
    <property type="match status" value="1"/>
</dbReference>
<keyword evidence="2 5" id="KW-0238">DNA-binding</keyword>
<dbReference type="PANTHER" id="PTHR30204:SF94">
    <property type="entry name" value="HEAVY METAL-DEPENDENT TRANSCRIPTIONAL REGULATOR HI_0293-RELATED"/>
    <property type="match status" value="1"/>
</dbReference>
<evidence type="ECO:0000313" key="5">
    <source>
        <dbReference type="EMBL" id="SDL19967.1"/>
    </source>
</evidence>
<keyword evidence="1" id="KW-0805">Transcription regulation</keyword>
<dbReference type="STRING" id="1121325.SAMN04515677_10198"/>
<keyword evidence="3" id="KW-0804">Transcription</keyword>
<reference evidence="5 6" key="1">
    <citation type="submission" date="2016-10" db="EMBL/GenBank/DDBJ databases">
        <authorList>
            <person name="de Groot N.N."/>
        </authorList>
    </citation>
    <scope>NUCLEOTIDE SEQUENCE [LARGE SCALE GENOMIC DNA]</scope>
    <source>
        <strain evidence="5 6">DSM 797</strain>
    </source>
</reference>
<dbReference type="Proteomes" id="UP000199068">
    <property type="component" value="Unassembled WGS sequence"/>
</dbReference>
<evidence type="ECO:0000256" key="1">
    <source>
        <dbReference type="ARBA" id="ARBA00023015"/>
    </source>
</evidence>
<dbReference type="InterPro" id="IPR000551">
    <property type="entry name" value="MerR-type_HTH_dom"/>
</dbReference>
<dbReference type="SUPFAM" id="SSF46955">
    <property type="entry name" value="Putative DNA-binding domain"/>
    <property type="match status" value="1"/>
</dbReference>
<dbReference type="Gene3D" id="1.10.1660.10">
    <property type="match status" value="1"/>
</dbReference>
<dbReference type="GO" id="GO:0003700">
    <property type="term" value="F:DNA-binding transcription factor activity"/>
    <property type="evidence" value="ECO:0007669"/>
    <property type="project" value="InterPro"/>
</dbReference>
<dbReference type="SMART" id="SM00422">
    <property type="entry name" value="HTH_MERR"/>
    <property type="match status" value="1"/>
</dbReference>
<evidence type="ECO:0000313" key="6">
    <source>
        <dbReference type="Proteomes" id="UP000199068"/>
    </source>
</evidence>
<dbReference type="Pfam" id="PF13411">
    <property type="entry name" value="MerR_1"/>
    <property type="match status" value="1"/>
</dbReference>
<evidence type="ECO:0000259" key="4">
    <source>
        <dbReference type="PROSITE" id="PS50937"/>
    </source>
</evidence>
<protein>
    <submittedName>
        <fullName evidence="5">DNA-binding transcriptional regulator, MerR family</fullName>
    </submittedName>
</protein>
<organism evidence="5 6">
    <name type="scientific">Romboutsia lituseburensis DSM 797</name>
    <dbReference type="NCBI Taxonomy" id="1121325"/>
    <lineage>
        <taxon>Bacteria</taxon>
        <taxon>Bacillati</taxon>
        <taxon>Bacillota</taxon>
        <taxon>Clostridia</taxon>
        <taxon>Peptostreptococcales</taxon>
        <taxon>Peptostreptococcaceae</taxon>
        <taxon>Romboutsia</taxon>
    </lineage>
</organism>
<name>A0A1G9I3Z5_9FIRM</name>
<evidence type="ECO:0000256" key="3">
    <source>
        <dbReference type="ARBA" id="ARBA00023163"/>
    </source>
</evidence>
<dbReference type="AlphaFoldDB" id="A0A1G9I3Z5"/>
<sequence length="137" mass="16398">MKYSITDLAEILGITTSAIHYFEKQNLIKVNKEKNGHRFYNVIDIFRLLSYTKYRHMEFPMKRIIKQFSGDETGYLLIKNRMEEYKKKAEEKSLHYKKLAESIEENLKSVRLIDELLDNYELDKCPDLVMIYDEECG</sequence>
<keyword evidence="6" id="KW-1185">Reference proteome</keyword>
<dbReference type="GO" id="GO:0003677">
    <property type="term" value="F:DNA binding"/>
    <property type="evidence" value="ECO:0007669"/>
    <property type="project" value="UniProtKB-KW"/>
</dbReference>